<dbReference type="AlphaFoldDB" id="A0A1C1CSZ8"/>
<dbReference type="VEuPathDB" id="FungiDB:CLCR_09267"/>
<proteinExistence type="predicted"/>
<evidence type="ECO:0000313" key="3">
    <source>
        <dbReference type="Proteomes" id="UP000094526"/>
    </source>
</evidence>
<organism evidence="2 3">
    <name type="scientific">Cladophialophora carrionii</name>
    <dbReference type="NCBI Taxonomy" id="86049"/>
    <lineage>
        <taxon>Eukaryota</taxon>
        <taxon>Fungi</taxon>
        <taxon>Dikarya</taxon>
        <taxon>Ascomycota</taxon>
        <taxon>Pezizomycotina</taxon>
        <taxon>Eurotiomycetes</taxon>
        <taxon>Chaetothyriomycetidae</taxon>
        <taxon>Chaetothyriales</taxon>
        <taxon>Herpotrichiellaceae</taxon>
        <taxon>Cladophialophora</taxon>
    </lineage>
</organism>
<dbReference type="Proteomes" id="UP000094526">
    <property type="component" value="Unassembled WGS sequence"/>
</dbReference>
<dbReference type="EMBL" id="LGRB01000009">
    <property type="protein sequence ID" value="OCT51628.1"/>
    <property type="molecule type" value="Genomic_DNA"/>
</dbReference>
<sequence length="129" mass="13967">MAPRDLESRNETTGLANGRSRGTLGVLKVHRMEFLAVNKEEVESQTTANGKGVSVGAWWGTGARPHLWALSRPSLGFLGRTSPGDPGETFRLGTLQHVLASTALRPPPTAHRAAWITAVCDFTWRHIGV</sequence>
<protein>
    <submittedName>
        <fullName evidence="2">Uncharacterized protein</fullName>
    </submittedName>
</protein>
<feature type="compositionally biased region" description="Basic and acidic residues" evidence="1">
    <location>
        <begin position="1"/>
        <end position="10"/>
    </location>
</feature>
<keyword evidence="3" id="KW-1185">Reference proteome</keyword>
<accession>A0A1C1CSZ8</accession>
<gene>
    <name evidence="2" type="ORF">CLCR_09267</name>
</gene>
<feature type="region of interest" description="Disordered" evidence="1">
    <location>
        <begin position="1"/>
        <end position="20"/>
    </location>
</feature>
<name>A0A1C1CSZ8_9EURO</name>
<evidence type="ECO:0000256" key="1">
    <source>
        <dbReference type="SAM" id="MobiDB-lite"/>
    </source>
</evidence>
<evidence type="ECO:0000313" key="2">
    <source>
        <dbReference type="EMBL" id="OCT51628.1"/>
    </source>
</evidence>
<comment type="caution">
    <text evidence="2">The sequence shown here is derived from an EMBL/GenBank/DDBJ whole genome shotgun (WGS) entry which is preliminary data.</text>
</comment>
<reference evidence="3" key="1">
    <citation type="submission" date="2015-07" db="EMBL/GenBank/DDBJ databases">
        <authorList>
            <person name="Teixeira M.M."/>
            <person name="Souza R.C."/>
            <person name="Almeida L.G."/>
            <person name="Vicente V.A."/>
            <person name="de Hoog S."/>
            <person name="Bocca A.L."/>
            <person name="de Almeida S.R."/>
            <person name="Vasconcelos A.T."/>
            <person name="Felipe M.S."/>
        </authorList>
    </citation>
    <scope>NUCLEOTIDE SEQUENCE [LARGE SCALE GENOMIC DNA]</scope>
    <source>
        <strain evidence="3">KSF</strain>
    </source>
</reference>